<keyword evidence="2 4" id="KW-0238">DNA-binding</keyword>
<dbReference type="SUPFAM" id="SSF46689">
    <property type="entry name" value="Homeodomain-like"/>
    <property type="match status" value="1"/>
</dbReference>
<evidence type="ECO:0000313" key="8">
    <source>
        <dbReference type="Proteomes" id="UP001172630"/>
    </source>
</evidence>
<protein>
    <submittedName>
        <fullName evidence="7">TetR/AcrR family transcriptional regulator</fullName>
    </submittedName>
</protein>
<organism evidence="7 8">
    <name type="scientific">Rhizobium calliandrae</name>
    <dbReference type="NCBI Taxonomy" id="1312182"/>
    <lineage>
        <taxon>Bacteria</taxon>
        <taxon>Pseudomonadati</taxon>
        <taxon>Pseudomonadota</taxon>
        <taxon>Alphaproteobacteria</taxon>
        <taxon>Hyphomicrobiales</taxon>
        <taxon>Rhizobiaceae</taxon>
        <taxon>Rhizobium/Agrobacterium group</taxon>
        <taxon>Rhizobium</taxon>
    </lineage>
</organism>
<keyword evidence="8" id="KW-1185">Reference proteome</keyword>
<dbReference type="InterPro" id="IPR050109">
    <property type="entry name" value="HTH-type_TetR-like_transc_reg"/>
</dbReference>
<gene>
    <name evidence="7" type="ORF">PY650_04740</name>
</gene>
<accession>A0ABT7K8R0</accession>
<dbReference type="Pfam" id="PF17928">
    <property type="entry name" value="TetR_C_22"/>
    <property type="match status" value="1"/>
</dbReference>
<feature type="DNA-binding region" description="H-T-H motif" evidence="4">
    <location>
        <begin position="52"/>
        <end position="71"/>
    </location>
</feature>
<dbReference type="Pfam" id="PF00440">
    <property type="entry name" value="TetR_N"/>
    <property type="match status" value="1"/>
</dbReference>
<comment type="caution">
    <text evidence="7">The sequence shown here is derived from an EMBL/GenBank/DDBJ whole genome shotgun (WGS) entry which is preliminary data.</text>
</comment>
<dbReference type="PANTHER" id="PTHR30055">
    <property type="entry name" value="HTH-TYPE TRANSCRIPTIONAL REGULATOR RUTR"/>
    <property type="match status" value="1"/>
</dbReference>
<dbReference type="EMBL" id="JARFYN010000004">
    <property type="protein sequence ID" value="MDL2404977.1"/>
    <property type="molecule type" value="Genomic_DNA"/>
</dbReference>
<evidence type="ECO:0000256" key="2">
    <source>
        <dbReference type="ARBA" id="ARBA00023125"/>
    </source>
</evidence>
<dbReference type="InterPro" id="IPR001647">
    <property type="entry name" value="HTH_TetR"/>
</dbReference>
<evidence type="ECO:0000313" key="7">
    <source>
        <dbReference type="EMBL" id="MDL2404977.1"/>
    </source>
</evidence>
<keyword evidence="3" id="KW-0804">Transcription</keyword>
<evidence type="ECO:0000256" key="1">
    <source>
        <dbReference type="ARBA" id="ARBA00023015"/>
    </source>
</evidence>
<feature type="region of interest" description="Disordered" evidence="5">
    <location>
        <begin position="1"/>
        <end position="29"/>
    </location>
</feature>
<dbReference type="InterPro" id="IPR041674">
    <property type="entry name" value="TetR_C_22"/>
</dbReference>
<dbReference type="InterPro" id="IPR009057">
    <property type="entry name" value="Homeodomain-like_sf"/>
</dbReference>
<proteinExistence type="predicted"/>
<keyword evidence="1" id="KW-0805">Transcription regulation</keyword>
<name>A0ABT7K8R0_9HYPH</name>
<evidence type="ECO:0000256" key="5">
    <source>
        <dbReference type="SAM" id="MobiDB-lite"/>
    </source>
</evidence>
<dbReference type="PROSITE" id="PS50977">
    <property type="entry name" value="HTH_TETR_2"/>
    <property type="match status" value="1"/>
</dbReference>
<dbReference type="PANTHER" id="PTHR30055:SF234">
    <property type="entry name" value="HTH-TYPE TRANSCRIPTIONAL REGULATOR BETI"/>
    <property type="match status" value="1"/>
</dbReference>
<dbReference type="PRINTS" id="PR00455">
    <property type="entry name" value="HTHTETR"/>
</dbReference>
<evidence type="ECO:0000256" key="4">
    <source>
        <dbReference type="PROSITE-ProRule" id="PRU00335"/>
    </source>
</evidence>
<dbReference type="RefSeq" id="WP_285877897.1">
    <property type="nucleotide sequence ID" value="NZ_JARFYN010000004.1"/>
</dbReference>
<evidence type="ECO:0000259" key="6">
    <source>
        <dbReference type="PROSITE" id="PS50977"/>
    </source>
</evidence>
<feature type="domain" description="HTH tetR-type" evidence="6">
    <location>
        <begin position="29"/>
        <end position="89"/>
    </location>
</feature>
<dbReference type="Gene3D" id="1.10.357.10">
    <property type="entry name" value="Tetracycline Repressor, domain 2"/>
    <property type="match status" value="1"/>
</dbReference>
<sequence length="226" mass="25494">MVQEPLVKHRRSKEEAGTPRRIPSQQRGRERVERILSVAMELIEKNGSDALRMGEIVEKADVSFGSLYQYFPDKTAIIRVLAERFNQQGRQCVESELARVKSAADLQGVLGSIIDGYYAMFCEEPVMRDIWHATQADKLLQAIDAEDMEWHSQAFLAVLHRLWPARDSDELTRIARLTMQLVAAAVRYAISIEKAEGDKAIALFKAMLPADVGAVSERVSTPHQMK</sequence>
<dbReference type="Proteomes" id="UP001172630">
    <property type="component" value="Unassembled WGS sequence"/>
</dbReference>
<reference evidence="7" key="1">
    <citation type="submission" date="2023-06" db="EMBL/GenBank/DDBJ databases">
        <title>Phylogenetic Diversity of Rhizobium strains.</title>
        <authorList>
            <person name="Moura F.T."/>
            <person name="Helene L.C.F."/>
            <person name="Hungria M."/>
        </authorList>
    </citation>
    <scope>NUCLEOTIDE SEQUENCE</scope>
    <source>
        <strain evidence="7">CCGE524</strain>
    </source>
</reference>
<evidence type="ECO:0000256" key="3">
    <source>
        <dbReference type="ARBA" id="ARBA00023163"/>
    </source>
</evidence>